<keyword evidence="3" id="KW-0862">Zinc</keyword>
<dbReference type="InterPro" id="IPR036443">
    <property type="entry name" value="Znf_RanBP2_sf"/>
</dbReference>
<protein>
    <recommendedName>
        <fullName evidence="5">RanBP2-type domain-containing protein</fullName>
    </recommendedName>
</protein>
<keyword evidence="7" id="KW-1185">Reference proteome</keyword>
<feature type="domain" description="RanBP2-type" evidence="5">
    <location>
        <begin position="27"/>
        <end position="53"/>
    </location>
</feature>
<dbReference type="Gene3D" id="4.10.1060.10">
    <property type="entry name" value="Zinc finger, RanBP2-type"/>
    <property type="match status" value="2"/>
</dbReference>
<dbReference type="EMBL" id="RXIC02000019">
    <property type="protein sequence ID" value="KAB1225163.1"/>
    <property type="molecule type" value="Genomic_DNA"/>
</dbReference>
<name>A0A6A1WK53_9ROSI</name>
<dbReference type="InterPro" id="IPR001876">
    <property type="entry name" value="Znf_RanBP2"/>
</dbReference>
<accession>A0A6A1WK53</accession>
<dbReference type="AlphaFoldDB" id="A0A6A1WK53"/>
<dbReference type="GO" id="GO:0008270">
    <property type="term" value="F:zinc ion binding"/>
    <property type="evidence" value="ECO:0007669"/>
    <property type="project" value="UniProtKB-KW"/>
</dbReference>
<organism evidence="6 7">
    <name type="scientific">Morella rubra</name>
    <name type="common">Chinese bayberry</name>
    <dbReference type="NCBI Taxonomy" id="262757"/>
    <lineage>
        <taxon>Eukaryota</taxon>
        <taxon>Viridiplantae</taxon>
        <taxon>Streptophyta</taxon>
        <taxon>Embryophyta</taxon>
        <taxon>Tracheophyta</taxon>
        <taxon>Spermatophyta</taxon>
        <taxon>Magnoliopsida</taxon>
        <taxon>eudicotyledons</taxon>
        <taxon>Gunneridae</taxon>
        <taxon>Pentapetalae</taxon>
        <taxon>rosids</taxon>
        <taxon>fabids</taxon>
        <taxon>Fagales</taxon>
        <taxon>Myricaceae</taxon>
        <taxon>Morella</taxon>
    </lineage>
</organism>
<feature type="domain" description="RanBP2-type" evidence="5">
    <location>
        <begin position="253"/>
        <end position="276"/>
    </location>
</feature>
<feature type="compositionally biased region" description="Basic and acidic residues" evidence="4">
    <location>
        <begin position="18"/>
        <end position="27"/>
    </location>
</feature>
<evidence type="ECO:0000313" key="7">
    <source>
        <dbReference type="Proteomes" id="UP000516437"/>
    </source>
</evidence>
<dbReference type="OrthoDB" id="1878647at2759"/>
<gene>
    <name evidence="6" type="ORF">CJ030_MR1G016623</name>
</gene>
<feature type="region of interest" description="Disordered" evidence="4">
    <location>
        <begin position="1"/>
        <end position="28"/>
    </location>
</feature>
<evidence type="ECO:0000256" key="4">
    <source>
        <dbReference type="SAM" id="MobiDB-lite"/>
    </source>
</evidence>
<evidence type="ECO:0000256" key="3">
    <source>
        <dbReference type="ARBA" id="ARBA00022833"/>
    </source>
</evidence>
<dbReference type="Pfam" id="PF00641">
    <property type="entry name" value="Zn_ribbon_RanBP"/>
    <property type="match status" value="2"/>
</dbReference>
<dbReference type="InterPro" id="IPR046848">
    <property type="entry name" value="E_motif"/>
</dbReference>
<dbReference type="SMART" id="SM00547">
    <property type="entry name" value="ZnF_RBZ"/>
    <property type="match status" value="2"/>
</dbReference>
<evidence type="ECO:0000259" key="5">
    <source>
        <dbReference type="SMART" id="SM00547"/>
    </source>
</evidence>
<reference evidence="6 7" key="1">
    <citation type="journal article" date="2019" name="Plant Biotechnol. J.">
        <title>The red bayberry genome and genetic basis of sex determination.</title>
        <authorList>
            <person name="Jia H.M."/>
            <person name="Jia H.J."/>
            <person name="Cai Q.L."/>
            <person name="Wang Y."/>
            <person name="Zhao H.B."/>
            <person name="Yang W.F."/>
            <person name="Wang G.Y."/>
            <person name="Li Y.H."/>
            <person name="Zhan D.L."/>
            <person name="Shen Y.T."/>
            <person name="Niu Q.F."/>
            <person name="Chang L."/>
            <person name="Qiu J."/>
            <person name="Zhao L."/>
            <person name="Xie H.B."/>
            <person name="Fu W.Y."/>
            <person name="Jin J."/>
            <person name="Li X.W."/>
            <person name="Jiao Y."/>
            <person name="Zhou C.C."/>
            <person name="Tu T."/>
            <person name="Chai C.Y."/>
            <person name="Gao J.L."/>
            <person name="Fan L.J."/>
            <person name="van de Weg E."/>
            <person name="Wang J.Y."/>
            <person name="Gao Z.S."/>
        </authorList>
    </citation>
    <scope>NUCLEOTIDE SEQUENCE [LARGE SCALE GENOMIC DNA]</scope>
    <source>
        <tissue evidence="6">Leaves</tissue>
    </source>
</reference>
<dbReference type="PANTHER" id="PTHR37754:SF1">
    <property type="entry name" value="CALCIUM ION-BINDING PROTEIN"/>
    <property type="match status" value="1"/>
</dbReference>
<evidence type="ECO:0000256" key="2">
    <source>
        <dbReference type="ARBA" id="ARBA00022771"/>
    </source>
</evidence>
<sequence length="585" mass="64189">MASAKADSNRGAFGSKRSRNDASRSDGDWTCPKCGNVNFGFRIVCNREKCGAPRPPVTPPPPFSPYNTPPPFYFGGVGAPPLPYGVSSRYGSPIPHSGMPYDYGVPASAHGPYGPIPTFPPGSYGGMGYGPGPAANGYGFGFQGPPWAGGVLPYNPASRKRRGACNKDAIVADCLGRDSGSASWNIQFVRRANDWELEEFSALFSLLYSKGQMVYMKGIGFVPNERTTCNIKKCGAPRPSPGPNQSSTGALEGSWTCGKCGNLNYPFRTVCNRGHLGRSRDAWSCFQDWVLLKFARINGAGRYVRKLLFIVSPKAGFTLEKALIKTEPQNEGNYIMLRNLYATEQRWRDVEEIKGLMRRNGVNKEVGCSVIEVGGTVREFLAGDMVNPNLEALNVALEQLRKHMQGEITKSREKFILLRKMGILMSLMGKGLPPTQMLSFVMGTLYNQFIQREINNFGDFHIAILDIFNTVNSALPGKHFDVPPLEEVKACFTSWTNAKDRSDKRQVFVEFMKEKVTSSKVDDSMIITGIVTPPAAMVVKRAGENVPQLNMIKVIPDIVFVPSATVLALISVKVSRRIFMGEIAS</sequence>
<dbReference type="Pfam" id="PF20431">
    <property type="entry name" value="E_motif"/>
    <property type="match status" value="1"/>
</dbReference>
<keyword evidence="2" id="KW-0863">Zinc-finger</keyword>
<dbReference type="PANTHER" id="PTHR37754">
    <property type="entry name" value="CALCIUM ION-BINDING PROTEIN"/>
    <property type="match status" value="1"/>
</dbReference>
<evidence type="ECO:0000256" key="1">
    <source>
        <dbReference type="ARBA" id="ARBA00022723"/>
    </source>
</evidence>
<keyword evidence="1" id="KW-0479">Metal-binding</keyword>
<dbReference type="Proteomes" id="UP000516437">
    <property type="component" value="Chromosome 1"/>
</dbReference>
<proteinExistence type="predicted"/>
<dbReference type="SUPFAM" id="SSF90209">
    <property type="entry name" value="Ran binding protein zinc finger-like"/>
    <property type="match status" value="2"/>
</dbReference>
<evidence type="ECO:0000313" key="6">
    <source>
        <dbReference type="EMBL" id="KAB1225163.1"/>
    </source>
</evidence>
<comment type="caution">
    <text evidence="6">The sequence shown here is derived from an EMBL/GenBank/DDBJ whole genome shotgun (WGS) entry which is preliminary data.</text>
</comment>